<dbReference type="OrthoDB" id="5119509at2"/>
<dbReference type="STRING" id="412690.SAMN04489834_2065"/>
<evidence type="ECO:0000313" key="2">
    <source>
        <dbReference type="EMBL" id="SDS74574.1"/>
    </source>
</evidence>
<reference evidence="3" key="1">
    <citation type="submission" date="2016-10" db="EMBL/GenBank/DDBJ databases">
        <authorList>
            <person name="Varghese N."/>
            <person name="Submissions S."/>
        </authorList>
    </citation>
    <scope>NUCLEOTIDE SEQUENCE [LARGE SCALE GENOMIC DNA]</scope>
    <source>
        <strain evidence="3">DSM 21772</strain>
    </source>
</reference>
<keyword evidence="1" id="KW-0472">Membrane</keyword>
<proteinExistence type="predicted"/>
<dbReference type="EMBL" id="LT629742">
    <property type="protein sequence ID" value="SDS74574.1"/>
    <property type="molecule type" value="Genomic_DNA"/>
</dbReference>
<name>A0A1H1UPS9_9MICO</name>
<dbReference type="AlphaFoldDB" id="A0A1H1UPS9"/>
<dbReference type="Proteomes" id="UP000181956">
    <property type="component" value="Chromosome I"/>
</dbReference>
<gene>
    <name evidence="2" type="ORF">SAMN04489834_2065</name>
</gene>
<organism evidence="2 3">
    <name type="scientific">Microterricola viridarii</name>
    <dbReference type="NCBI Taxonomy" id="412690"/>
    <lineage>
        <taxon>Bacteria</taxon>
        <taxon>Bacillati</taxon>
        <taxon>Actinomycetota</taxon>
        <taxon>Actinomycetes</taxon>
        <taxon>Micrococcales</taxon>
        <taxon>Microbacteriaceae</taxon>
        <taxon>Microterricola</taxon>
    </lineage>
</organism>
<keyword evidence="1" id="KW-1133">Transmembrane helix</keyword>
<accession>A0A1H1UPS9</accession>
<keyword evidence="3" id="KW-1185">Reference proteome</keyword>
<sequence length="113" mass="12770">MPWWSWWLIWGGLVLALVGMLAYFGVTLFRKTVAAAHELGELGDALSILDAQLDELAPDRTPSAVFRDQAELALLVEGNRNSRILHRQQRRDARLARGKLLVRSTENWTPPHA</sequence>
<protein>
    <submittedName>
        <fullName evidence="2">Uncharacterized protein</fullName>
    </submittedName>
</protein>
<evidence type="ECO:0000256" key="1">
    <source>
        <dbReference type="SAM" id="Phobius"/>
    </source>
</evidence>
<keyword evidence="1" id="KW-0812">Transmembrane</keyword>
<evidence type="ECO:0000313" key="3">
    <source>
        <dbReference type="Proteomes" id="UP000181956"/>
    </source>
</evidence>
<dbReference type="RefSeq" id="WP_156786308.1">
    <property type="nucleotide sequence ID" value="NZ_LT629742.1"/>
</dbReference>
<feature type="transmembrane region" description="Helical" evidence="1">
    <location>
        <begin position="6"/>
        <end position="29"/>
    </location>
</feature>